<dbReference type="OrthoDB" id="2423701at2759"/>
<dbReference type="Pfam" id="PF06985">
    <property type="entry name" value="HET"/>
    <property type="match status" value="1"/>
</dbReference>
<dbReference type="PROSITE" id="PS00678">
    <property type="entry name" value="WD_REPEATS_1"/>
    <property type="match status" value="2"/>
</dbReference>
<dbReference type="Gene3D" id="2.130.10.10">
    <property type="entry name" value="YVTN repeat-like/Quinoprotein amine dehydrogenase"/>
    <property type="match status" value="3"/>
</dbReference>
<proteinExistence type="predicted"/>
<dbReference type="CDD" id="cd00200">
    <property type="entry name" value="WD40"/>
    <property type="match status" value="1"/>
</dbReference>
<evidence type="ECO:0000256" key="1">
    <source>
        <dbReference type="ARBA" id="ARBA00022574"/>
    </source>
</evidence>
<dbReference type="PRINTS" id="PR00320">
    <property type="entry name" value="GPROTEINBRPT"/>
</dbReference>
<dbReference type="Proteomes" id="UP000719766">
    <property type="component" value="Unassembled WGS sequence"/>
</dbReference>
<sequence>MTEAEHPAIRITTPNKTLKGHEDGVLSVAAFPDRRRMVTASFDKTLRLWDLEDGVVLKIMEGHRFSVRKVAISRDGQLIASGDDGGELIAWNRHGESLTKPMKIHSNEVFSLDFSPDSTLLASGSFDATVELWNTKTWRVQGNPISCGNEIGGGAEIHCVRYSPSGEYLAIATNSNIEIWNLGKRNRIAKFLGHSAFDGSWNLSLAWMLDGTRARLFSTGSNRDPTIREWDTSTWKQVGEPWKGHSGPLNMIALNPTGTLLASASDDNQVRLWQLSDQQNIAIFKHTNEVYCVMFSADGKHILSGGGDSMISKWAVPSLEDIFGDQALDASVVHFTSLLHFILFKDALRLNQQVANNILAINTTARDACITGDLPTADRLLTKDIGVDSNDYNSYANRSFVKARNSDWDHALDDALKSISIQPSLMGCISKGIAHCGKQQLQDAMKAFDLAFLYVDTDLNKTRLLLLIKAIALFNANQHDEAILRVQELATTRPDPNSHACGIVEAYLHVQLGINALDDARHNEAADHFTTAVNTIDFSSMSAIHSGYDVFVVLFGWDLRSLWRTAHQNWCDALLRAGRLPEAIKAYRYTMDRADEATKARCIDWPTGKSSVLYATAGVTDLAAGGDDALAADDYDRAIELYSAAIDLDLATDTIFANRSKARSGKLLWDDALLDAEKVIELDPSSYSGYQLKHAVLHGAHRYDEAIEAFKIMLSKLENTPDTETRNLRQQHISLSEAERAIEESIKAQLDDAPHRLINTSTGRLHNREAQIDAFKMSTEYKELLSSTMKDVDLPLHRIQDVVAGYFQKVVYDLDPVGGIAKLQSFCKTARDKGYRWAWIDTCCIDQTNNVEVQQSVNSMFVWYRHSALTIIYLSDVPPSSQPGALASSAWNTRGWTVQEFLAPKFVLFYQKDWSLYLGDRSPNHKDPLQSCRDGRCDGNQCPSPRRLPSGDERRPEKLQWVSACHYVAGRYRILIVWYLRRQLPVIYGEKKQKRLGGSCRRL</sequence>
<organism evidence="5 7">
    <name type="scientific">Suillus plorans</name>
    <dbReference type="NCBI Taxonomy" id="116603"/>
    <lineage>
        <taxon>Eukaryota</taxon>
        <taxon>Fungi</taxon>
        <taxon>Dikarya</taxon>
        <taxon>Basidiomycota</taxon>
        <taxon>Agaricomycotina</taxon>
        <taxon>Agaricomycetes</taxon>
        <taxon>Agaricomycetidae</taxon>
        <taxon>Boletales</taxon>
        <taxon>Suillineae</taxon>
        <taxon>Suillaceae</taxon>
        <taxon>Suillus</taxon>
    </lineage>
</organism>
<accession>A0A9P7ADW6</accession>
<dbReference type="GO" id="GO:1990234">
    <property type="term" value="C:transferase complex"/>
    <property type="evidence" value="ECO:0007669"/>
    <property type="project" value="UniProtKB-ARBA"/>
</dbReference>
<comment type="caution">
    <text evidence="5">The sequence shown here is derived from an EMBL/GenBank/DDBJ whole genome shotgun (WGS) entry which is preliminary data.</text>
</comment>
<dbReference type="EMBL" id="JABBWE010000094">
    <property type="protein sequence ID" value="KAG1786305.1"/>
    <property type="molecule type" value="Genomic_DNA"/>
</dbReference>
<evidence type="ECO:0000256" key="2">
    <source>
        <dbReference type="ARBA" id="ARBA00022737"/>
    </source>
</evidence>
<dbReference type="InterPro" id="IPR019775">
    <property type="entry name" value="WD40_repeat_CS"/>
</dbReference>
<dbReference type="PANTHER" id="PTHR22847:SF637">
    <property type="entry name" value="WD REPEAT DOMAIN 5B"/>
    <property type="match status" value="1"/>
</dbReference>
<evidence type="ECO:0000256" key="3">
    <source>
        <dbReference type="PROSITE-ProRule" id="PRU00221"/>
    </source>
</evidence>
<feature type="repeat" description="WD" evidence="3">
    <location>
        <begin position="18"/>
        <end position="59"/>
    </location>
</feature>
<feature type="repeat" description="WD" evidence="3">
    <location>
        <begin position="283"/>
        <end position="314"/>
    </location>
</feature>
<feature type="repeat" description="WD" evidence="3">
    <location>
        <begin position="102"/>
        <end position="137"/>
    </location>
</feature>
<gene>
    <name evidence="6" type="ORF">HD556DRAFT_1445179</name>
    <name evidence="5" type="ORF">HD556DRAFT_1449805</name>
</gene>
<dbReference type="PROSITE" id="PS50082">
    <property type="entry name" value="WD_REPEATS_2"/>
    <property type="match status" value="5"/>
</dbReference>
<keyword evidence="7" id="KW-1185">Reference proteome</keyword>
<reference evidence="5" key="1">
    <citation type="journal article" date="2020" name="New Phytol.">
        <title>Comparative genomics reveals dynamic genome evolution in host specialist ectomycorrhizal fungi.</title>
        <authorList>
            <person name="Lofgren L.A."/>
            <person name="Nguyen N.H."/>
            <person name="Vilgalys R."/>
            <person name="Ruytinx J."/>
            <person name="Liao H.L."/>
            <person name="Branco S."/>
            <person name="Kuo A."/>
            <person name="LaButti K."/>
            <person name="Lipzen A."/>
            <person name="Andreopoulos W."/>
            <person name="Pangilinan J."/>
            <person name="Riley R."/>
            <person name="Hundley H."/>
            <person name="Na H."/>
            <person name="Barry K."/>
            <person name="Grigoriev I.V."/>
            <person name="Stajich J.E."/>
            <person name="Kennedy P.G."/>
        </authorList>
    </citation>
    <scope>NUCLEOTIDE SEQUENCE</scope>
    <source>
        <strain evidence="5">S12</strain>
    </source>
</reference>
<dbReference type="Gene3D" id="1.25.40.10">
    <property type="entry name" value="Tetratricopeptide repeat domain"/>
    <property type="match status" value="3"/>
</dbReference>
<evidence type="ECO:0000313" key="6">
    <source>
        <dbReference type="EMBL" id="KAG1791550.1"/>
    </source>
</evidence>
<protein>
    <submittedName>
        <fullName evidence="5">Quinon protein alcohol dehydrogenase-like superfamily</fullName>
    </submittedName>
</protein>
<dbReference type="GeneID" id="64600653"/>
<dbReference type="AlphaFoldDB" id="A0A9P7ADW6"/>
<dbReference type="InterPro" id="IPR010730">
    <property type="entry name" value="HET"/>
</dbReference>
<dbReference type="InterPro" id="IPR001680">
    <property type="entry name" value="WD40_rpt"/>
</dbReference>
<name>A0A9P7ADW6_9AGAM</name>
<dbReference type="InterPro" id="IPR011047">
    <property type="entry name" value="Quinoprotein_ADH-like_sf"/>
</dbReference>
<dbReference type="RefSeq" id="XP_041158356.1">
    <property type="nucleotide sequence ID" value="XM_041306889.1"/>
</dbReference>
<dbReference type="PANTHER" id="PTHR22847">
    <property type="entry name" value="WD40 REPEAT PROTEIN"/>
    <property type="match status" value="1"/>
</dbReference>
<keyword evidence="2" id="KW-0677">Repeat</keyword>
<dbReference type="InterPro" id="IPR020472">
    <property type="entry name" value="WD40_PAC1"/>
</dbReference>
<evidence type="ECO:0000313" key="5">
    <source>
        <dbReference type="EMBL" id="KAG1786305.1"/>
    </source>
</evidence>
<dbReference type="SMART" id="SM00320">
    <property type="entry name" value="WD40"/>
    <property type="match status" value="7"/>
</dbReference>
<dbReference type="SUPFAM" id="SSF50998">
    <property type="entry name" value="Quinoprotein alcohol dehydrogenase-like"/>
    <property type="match status" value="1"/>
</dbReference>
<dbReference type="InterPro" id="IPR011990">
    <property type="entry name" value="TPR-like_helical_dom_sf"/>
</dbReference>
<evidence type="ECO:0000313" key="7">
    <source>
        <dbReference type="Proteomes" id="UP000719766"/>
    </source>
</evidence>
<dbReference type="EMBL" id="JABBWE010000042">
    <property type="protein sequence ID" value="KAG1791550.1"/>
    <property type="molecule type" value="Genomic_DNA"/>
</dbReference>
<dbReference type="PROSITE" id="PS50294">
    <property type="entry name" value="WD_REPEATS_REGION"/>
    <property type="match status" value="4"/>
</dbReference>
<dbReference type="InterPro" id="IPR015943">
    <property type="entry name" value="WD40/YVTN_repeat-like_dom_sf"/>
</dbReference>
<feature type="repeat" description="WD" evidence="3">
    <location>
        <begin position="60"/>
        <end position="92"/>
    </location>
</feature>
<keyword evidence="1 3" id="KW-0853">WD repeat</keyword>
<dbReference type="SUPFAM" id="SSF48452">
    <property type="entry name" value="TPR-like"/>
    <property type="match status" value="2"/>
</dbReference>
<feature type="repeat" description="WD" evidence="3">
    <location>
        <begin position="242"/>
        <end position="283"/>
    </location>
</feature>
<feature type="domain" description="Heterokaryon incompatibility" evidence="4">
    <location>
        <begin position="823"/>
        <end position="877"/>
    </location>
</feature>
<dbReference type="Pfam" id="PF00400">
    <property type="entry name" value="WD40"/>
    <property type="match status" value="5"/>
</dbReference>
<evidence type="ECO:0000259" key="4">
    <source>
        <dbReference type="Pfam" id="PF06985"/>
    </source>
</evidence>